<evidence type="ECO:0000313" key="2">
    <source>
        <dbReference type="Proteomes" id="UP000199202"/>
    </source>
</evidence>
<dbReference type="Proteomes" id="UP000199202">
    <property type="component" value="Unassembled WGS sequence"/>
</dbReference>
<reference evidence="1 2" key="1">
    <citation type="submission" date="2016-10" db="EMBL/GenBank/DDBJ databases">
        <authorList>
            <person name="de Groot N.N."/>
        </authorList>
    </citation>
    <scope>NUCLEOTIDE SEQUENCE [LARGE SCALE GENOMIC DNA]</scope>
    <source>
        <strain evidence="1 2">CGMCC 4.6533</strain>
    </source>
</reference>
<gene>
    <name evidence="1" type="ORF">SAMN05421869_12718</name>
</gene>
<sequence>MTTLDCDDTAEPMTDEELDHLLDSASATLSKRVKSSTNVNILLTNLLDVRPEKLTPELTPFMVHVRLRQIIADLYRATILTNCLAKIIPTSEQLGSVSKAVSAAFDKASSDDLDEVADLVRLLNVATARALAAAMSPIATNDLLLEAYLSTLIGALISTLGRGLARASDLAIDLPRISEDAYESTARDLCGADLSNHDFGSIQILYDFVWDDQTKWPAALASQAKKNSVPTGEGTYRIRSITPLCNINSAAVVC</sequence>
<name>A0A1G9KWC9_9ACTN</name>
<proteinExistence type="predicted"/>
<evidence type="ECO:0000313" key="1">
    <source>
        <dbReference type="EMBL" id="SDL54180.1"/>
    </source>
</evidence>
<protein>
    <submittedName>
        <fullName evidence="1">Uncharacterized protein</fullName>
    </submittedName>
</protein>
<keyword evidence="2" id="KW-1185">Reference proteome</keyword>
<dbReference type="STRING" id="633440.SAMN05421869_12718"/>
<accession>A0A1G9KWC9</accession>
<dbReference type="RefSeq" id="WP_143044092.1">
    <property type="nucleotide sequence ID" value="NZ_FNDJ01000027.1"/>
</dbReference>
<organism evidence="1 2">
    <name type="scientific">Nonomuraea jiangxiensis</name>
    <dbReference type="NCBI Taxonomy" id="633440"/>
    <lineage>
        <taxon>Bacteria</taxon>
        <taxon>Bacillati</taxon>
        <taxon>Actinomycetota</taxon>
        <taxon>Actinomycetes</taxon>
        <taxon>Streptosporangiales</taxon>
        <taxon>Streptosporangiaceae</taxon>
        <taxon>Nonomuraea</taxon>
    </lineage>
</organism>
<dbReference type="AlphaFoldDB" id="A0A1G9KWC9"/>
<dbReference type="EMBL" id="FNDJ01000027">
    <property type="protein sequence ID" value="SDL54180.1"/>
    <property type="molecule type" value="Genomic_DNA"/>
</dbReference>
<dbReference type="OrthoDB" id="4350434at2"/>